<organism evidence="1 2">
    <name type="scientific">Oleomonas cavernae</name>
    <dbReference type="NCBI Taxonomy" id="2320859"/>
    <lineage>
        <taxon>Bacteria</taxon>
        <taxon>Pseudomonadati</taxon>
        <taxon>Pseudomonadota</taxon>
        <taxon>Alphaproteobacteria</taxon>
        <taxon>Acetobacterales</taxon>
        <taxon>Acetobacteraceae</taxon>
        <taxon>Oleomonas</taxon>
    </lineage>
</organism>
<protein>
    <recommendedName>
        <fullName evidence="3">DUF1302 domain-containing protein</fullName>
    </recommendedName>
</protein>
<dbReference type="Proteomes" id="UP000284605">
    <property type="component" value="Unassembled WGS sequence"/>
</dbReference>
<name>A0A418WFV8_9PROT</name>
<proteinExistence type="predicted"/>
<sequence>MAWNSAARAEVSLADGFTIGGRLKQGVAVAYDKKVTGGGVEIGQAAYLLELTSAWRPVNDVTVTADFWLRGDLYQDVGGDLTAHGIQDYSSPAFRDQFRYHLNRRGAGTPGGPLANPASDPYGSDDEQNVFLSDFNDEMIRELAVKVTDPQNRYALKIGKFVRAWGQSDGIRLLDVLHAQDYRQKFIFGDSDEMRIPSWMAAVDLDLGRLGFGDLLSAVGITQPKLELIYMPEYHHSRFVINNPPPGDSTSGGLYGLPYPLLVDKTSGRGVPFFGANLSDREPDQFRPGEPTLGSRLKFEVAGGEATLNALYGYQDMPVVKMTGAHAVIGNALHDGSNAIAVIPLDAATTEAVVQGLYVPALRAGASAEQIQTGVLGCPYPGGSFCSVNVQFDLDYRYRRKLIGASYTRDMVEWPLGPKEVSPVLRAEFSYEFDKPFNCAIATTMFGNQEEGAAALIVDPSRGVTERDQLSFMIGADYFLWLPFWTEQDTSIFTSVQFFTIITPNGEDLLFQAPYASYGAKLHPVQNYGTLLASHNFDDGKLAAELLAVYDLQNNGFAIRQRLDFNYFGDHWRPRIEITHFEANPEQGVLGIAQQADNVEFSLTMQF</sequence>
<gene>
    <name evidence="1" type="ORF">D3874_19375</name>
</gene>
<keyword evidence="2" id="KW-1185">Reference proteome</keyword>
<evidence type="ECO:0008006" key="3">
    <source>
        <dbReference type="Google" id="ProtNLM"/>
    </source>
</evidence>
<dbReference type="InterPro" id="IPR010727">
    <property type="entry name" value="DUF1302"/>
</dbReference>
<dbReference type="Pfam" id="PF06980">
    <property type="entry name" value="DUF1302"/>
    <property type="match status" value="1"/>
</dbReference>
<comment type="caution">
    <text evidence="1">The sequence shown here is derived from an EMBL/GenBank/DDBJ whole genome shotgun (WGS) entry which is preliminary data.</text>
</comment>
<dbReference type="AlphaFoldDB" id="A0A418WFV8"/>
<accession>A0A418WFV8</accession>
<evidence type="ECO:0000313" key="2">
    <source>
        <dbReference type="Proteomes" id="UP000284605"/>
    </source>
</evidence>
<evidence type="ECO:0000313" key="1">
    <source>
        <dbReference type="EMBL" id="RJF88870.1"/>
    </source>
</evidence>
<reference evidence="1 2" key="1">
    <citation type="submission" date="2018-09" db="EMBL/GenBank/DDBJ databases">
        <authorList>
            <person name="Zhu H."/>
        </authorList>
    </citation>
    <scope>NUCLEOTIDE SEQUENCE [LARGE SCALE GENOMIC DNA]</scope>
    <source>
        <strain evidence="1 2">K1W22B-8</strain>
    </source>
</reference>
<dbReference type="EMBL" id="QYUK01000011">
    <property type="protein sequence ID" value="RJF88870.1"/>
    <property type="molecule type" value="Genomic_DNA"/>
</dbReference>